<gene>
    <name evidence="3" type="ORF">LSINAPIS_LOCUS13329</name>
</gene>
<dbReference type="GO" id="GO:0071203">
    <property type="term" value="C:WASH complex"/>
    <property type="evidence" value="ECO:0007669"/>
    <property type="project" value="InterPro"/>
</dbReference>
<dbReference type="InterPro" id="IPR019309">
    <property type="entry name" value="WASHC3"/>
</dbReference>
<dbReference type="AlphaFoldDB" id="A0A5E4QY11"/>
<feature type="coiled-coil region" evidence="2">
    <location>
        <begin position="46"/>
        <end position="73"/>
    </location>
</feature>
<dbReference type="PANTHER" id="PTHR13015:SF0">
    <property type="entry name" value="WASH COMPLEX SUBUNIT 3"/>
    <property type="match status" value="1"/>
</dbReference>
<evidence type="ECO:0000313" key="4">
    <source>
        <dbReference type="Proteomes" id="UP000324832"/>
    </source>
</evidence>
<evidence type="ECO:0000313" key="3">
    <source>
        <dbReference type="EMBL" id="VVD03311.1"/>
    </source>
</evidence>
<accession>A0A5E4QY11</accession>
<dbReference type="PANTHER" id="PTHR13015">
    <property type="entry name" value="PROTEIN AD-016-RELATED"/>
    <property type="match status" value="1"/>
</dbReference>
<keyword evidence="4" id="KW-1185">Reference proteome</keyword>
<dbReference type="GO" id="GO:0030041">
    <property type="term" value="P:actin filament polymerization"/>
    <property type="evidence" value="ECO:0007669"/>
    <property type="project" value="TreeGrafter"/>
</dbReference>
<dbReference type="Gene3D" id="1.20.5.110">
    <property type="match status" value="1"/>
</dbReference>
<protein>
    <recommendedName>
        <fullName evidence="5">WASH complex subunit 3</fullName>
    </recommendedName>
</protein>
<comment type="similarity">
    <text evidence="1">Belongs to the CCDC53 family.</text>
</comment>
<proteinExistence type="inferred from homology"/>
<keyword evidence="2" id="KW-0175">Coiled coil</keyword>
<sequence length="162" mass="18511">MQDTLAINKEITNLDYAKIAALQQKRTLAFINHFVITTAQFLNNFAKQCENKLMKFERKIEKINATMVLLETRLSSIPEVNQHLGKTQATVIDQEISQNKTNEESVQVDVNTRVDEEIESTIKPEYERFMKMLQVGVPLDAVKLKMSLEGINSVEIEKVLGK</sequence>
<reference evidence="3 4" key="1">
    <citation type="submission" date="2017-07" db="EMBL/GenBank/DDBJ databases">
        <authorList>
            <person name="Talla V."/>
            <person name="Backstrom N."/>
        </authorList>
    </citation>
    <scope>NUCLEOTIDE SEQUENCE [LARGE SCALE GENOMIC DNA]</scope>
</reference>
<dbReference type="Pfam" id="PF10152">
    <property type="entry name" value="CCDC53"/>
    <property type="match status" value="1"/>
</dbReference>
<dbReference type="GO" id="GO:0006887">
    <property type="term" value="P:exocytosis"/>
    <property type="evidence" value="ECO:0007669"/>
    <property type="project" value="TreeGrafter"/>
</dbReference>
<evidence type="ECO:0008006" key="5">
    <source>
        <dbReference type="Google" id="ProtNLM"/>
    </source>
</evidence>
<dbReference type="Proteomes" id="UP000324832">
    <property type="component" value="Unassembled WGS sequence"/>
</dbReference>
<name>A0A5E4QY11_9NEOP</name>
<dbReference type="EMBL" id="FZQP02006666">
    <property type="protein sequence ID" value="VVD03311.1"/>
    <property type="molecule type" value="Genomic_DNA"/>
</dbReference>
<evidence type="ECO:0000256" key="1">
    <source>
        <dbReference type="ARBA" id="ARBA00006290"/>
    </source>
</evidence>
<evidence type="ECO:0000256" key="2">
    <source>
        <dbReference type="SAM" id="Coils"/>
    </source>
</evidence>
<organism evidence="3 4">
    <name type="scientific">Leptidea sinapis</name>
    <dbReference type="NCBI Taxonomy" id="189913"/>
    <lineage>
        <taxon>Eukaryota</taxon>
        <taxon>Metazoa</taxon>
        <taxon>Ecdysozoa</taxon>
        <taxon>Arthropoda</taxon>
        <taxon>Hexapoda</taxon>
        <taxon>Insecta</taxon>
        <taxon>Pterygota</taxon>
        <taxon>Neoptera</taxon>
        <taxon>Endopterygota</taxon>
        <taxon>Lepidoptera</taxon>
        <taxon>Glossata</taxon>
        <taxon>Ditrysia</taxon>
        <taxon>Papilionoidea</taxon>
        <taxon>Pieridae</taxon>
        <taxon>Dismorphiinae</taxon>
        <taxon>Leptidea</taxon>
    </lineage>
</organism>